<dbReference type="NCBIfam" id="TIGR00912">
    <property type="entry name" value="2A0309"/>
    <property type="match status" value="1"/>
</dbReference>
<feature type="transmembrane region" description="Helical" evidence="8">
    <location>
        <begin position="219"/>
        <end position="241"/>
    </location>
</feature>
<dbReference type="AlphaFoldDB" id="A0A2N3LGV0"/>
<evidence type="ECO:0000256" key="6">
    <source>
        <dbReference type="ARBA" id="ARBA00022989"/>
    </source>
</evidence>
<dbReference type="Proteomes" id="UP000233440">
    <property type="component" value="Unassembled WGS sequence"/>
</dbReference>
<dbReference type="Pfam" id="PF03845">
    <property type="entry name" value="Spore_permease"/>
    <property type="match status" value="1"/>
</dbReference>
<feature type="transmembrane region" description="Helical" evidence="8">
    <location>
        <begin position="115"/>
        <end position="131"/>
    </location>
</feature>
<dbReference type="InterPro" id="IPR004761">
    <property type="entry name" value="Spore_GerAB"/>
</dbReference>
<protein>
    <submittedName>
        <fullName evidence="9">Spore gernimation protein KB</fullName>
    </submittedName>
</protein>
<dbReference type="EMBL" id="PIQO01000014">
    <property type="protein sequence ID" value="PKR83862.1"/>
    <property type="molecule type" value="Genomic_DNA"/>
</dbReference>
<comment type="subcellular location">
    <subcellularLocation>
        <location evidence="1">Membrane</location>
        <topology evidence="1">Multi-pass membrane protein</topology>
    </subcellularLocation>
</comment>
<keyword evidence="10" id="KW-1185">Reference proteome</keyword>
<accession>A0A2N3LGV0</accession>
<dbReference type="GO" id="GO:0009847">
    <property type="term" value="P:spore germination"/>
    <property type="evidence" value="ECO:0007669"/>
    <property type="project" value="InterPro"/>
</dbReference>
<name>A0A2N3LGV0_9BACI</name>
<keyword evidence="3" id="KW-0813">Transport</keyword>
<evidence type="ECO:0000256" key="3">
    <source>
        <dbReference type="ARBA" id="ARBA00022448"/>
    </source>
</evidence>
<dbReference type="RefSeq" id="WP_101355315.1">
    <property type="nucleotide sequence ID" value="NZ_PIQO01000014.1"/>
</dbReference>
<evidence type="ECO:0000313" key="10">
    <source>
        <dbReference type="Proteomes" id="UP000233440"/>
    </source>
</evidence>
<gene>
    <name evidence="9" type="ORF">CWO92_16515</name>
</gene>
<feature type="transmembrane region" description="Helical" evidence="8">
    <location>
        <begin position="76"/>
        <end position="95"/>
    </location>
</feature>
<evidence type="ECO:0000313" key="9">
    <source>
        <dbReference type="EMBL" id="PKR83862.1"/>
    </source>
</evidence>
<proteinExistence type="inferred from homology"/>
<evidence type="ECO:0000256" key="5">
    <source>
        <dbReference type="ARBA" id="ARBA00022692"/>
    </source>
</evidence>
<feature type="transmembrane region" description="Helical" evidence="8">
    <location>
        <begin position="338"/>
        <end position="358"/>
    </location>
</feature>
<feature type="transmembrane region" description="Helical" evidence="8">
    <location>
        <begin position="143"/>
        <end position="165"/>
    </location>
</feature>
<feature type="transmembrane region" description="Helical" evidence="8">
    <location>
        <begin position="7"/>
        <end position="30"/>
    </location>
</feature>
<dbReference type="OrthoDB" id="1891864at2"/>
<dbReference type="PANTHER" id="PTHR34975">
    <property type="entry name" value="SPORE GERMINATION PROTEIN A2"/>
    <property type="match status" value="1"/>
</dbReference>
<sequence length="369" mass="41591">MENAKLTLYQLFVLILLFETGSSIVITLGIDANQDAWMTILLGLALGLILFLVYYQLSSYYPNKILTQYTKNIAGPFLGSIIGYLYVIYFMYLAARVLRDFGELLLTFAYSETPLIIINAIMVLTIVYGVSKGIEVMARTGELFFIFLYLLAIVGFFLILFAGLIDINNLKPMFANGIEPIIKVTLKQTMYVPFGEVIVFSMILPYLNHFKKGRKIGLYAISLSGINLALTTVINVAVLGVDVNKRSPFPLLSTIQLIKVAEFLERLDVFFMLALIMGCFFKISIYFYASVVGISDLLKVKEHKKLAFPLGIILILVSMMIATSYPEHIKEGLNFVPLYLHLPMQVILPLFLLVVSFFRNRKKGTKADK</sequence>
<feature type="transmembrane region" description="Helical" evidence="8">
    <location>
        <begin position="269"/>
        <end position="294"/>
    </location>
</feature>
<organism evidence="9 10">
    <name type="scientific">Heyndrickxia camelliae</name>
    <dbReference type="NCBI Taxonomy" id="1707093"/>
    <lineage>
        <taxon>Bacteria</taxon>
        <taxon>Bacillati</taxon>
        <taxon>Bacillota</taxon>
        <taxon>Bacilli</taxon>
        <taxon>Bacillales</taxon>
        <taxon>Bacillaceae</taxon>
        <taxon>Heyndrickxia</taxon>
    </lineage>
</organism>
<keyword evidence="7 8" id="KW-0472">Membrane</keyword>
<feature type="transmembrane region" description="Helical" evidence="8">
    <location>
        <begin position="36"/>
        <end position="55"/>
    </location>
</feature>
<comment type="caution">
    <text evidence="9">The sequence shown here is derived from an EMBL/GenBank/DDBJ whole genome shotgun (WGS) entry which is preliminary data.</text>
</comment>
<keyword evidence="6 8" id="KW-1133">Transmembrane helix</keyword>
<evidence type="ECO:0000256" key="1">
    <source>
        <dbReference type="ARBA" id="ARBA00004141"/>
    </source>
</evidence>
<evidence type="ECO:0000256" key="2">
    <source>
        <dbReference type="ARBA" id="ARBA00007998"/>
    </source>
</evidence>
<keyword evidence="4" id="KW-0309">Germination</keyword>
<evidence type="ECO:0000256" key="4">
    <source>
        <dbReference type="ARBA" id="ARBA00022544"/>
    </source>
</evidence>
<evidence type="ECO:0000256" key="8">
    <source>
        <dbReference type="SAM" id="Phobius"/>
    </source>
</evidence>
<dbReference type="PANTHER" id="PTHR34975:SF2">
    <property type="entry name" value="SPORE GERMINATION PROTEIN A2"/>
    <property type="match status" value="1"/>
</dbReference>
<reference evidence="9 10" key="1">
    <citation type="submission" date="2017-11" db="EMBL/GenBank/DDBJ databases">
        <title>Bacillus camelliae sp. nov., isolated from pu'er tea.</title>
        <authorList>
            <person name="Niu L."/>
        </authorList>
    </citation>
    <scope>NUCLEOTIDE SEQUENCE [LARGE SCALE GENOMIC DNA]</scope>
    <source>
        <strain evidence="9 10">7578-1</strain>
    </source>
</reference>
<keyword evidence="5 8" id="KW-0812">Transmembrane</keyword>
<evidence type="ECO:0000256" key="7">
    <source>
        <dbReference type="ARBA" id="ARBA00023136"/>
    </source>
</evidence>
<feature type="transmembrane region" description="Helical" evidence="8">
    <location>
        <begin position="190"/>
        <end position="207"/>
    </location>
</feature>
<comment type="similarity">
    <text evidence="2">Belongs to the amino acid-polyamine-organocation (APC) superfamily. Spore germination protein (SGP) (TC 2.A.3.9) family.</text>
</comment>
<dbReference type="GO" id="GO:0016020">
    <property type="term" value="C:membrane"/>
    <property type="evidence" value="ECO:0007669"/>
    <property type="project" value="UniProtKB-SubCell"/>
</dbReference>
<feature type="transmembrane region" description="Helical" evidence="8">
    <location>
        <begin position="306"/>
        <end position="326"/>
    </location>
</feature>